<protein>
    <submittedName>
        <fullName evidence="1">Thaumatin-like protein 1a</fullName>
    </submittedName>
</protein>
<dbReference type="STRING" id="888268.A0A1E5UUZ5"/>
<dbReference type="SMART" id="SM00205">
    <property type="entry name" value="THN"/>
    <property type="match status" value="1"/>
</dbReference>
<dbReference type="PRINTS" id="PR00347">
    <property type="entry name" value="THAUMATIN"/>
</dbReference>
<dbReference type="InterPro" id="IPR001938">
    <property type="entry name" value="Thaumatin"/>
</dbReference>
<evidence type="ECO:0000313" key="1">
    <source>
        <dbReference type="EMBL" id="OEL16752.1"/>
    </source>
</evidence>
<keyword evidence="2" id="KW-1185">Reference proteome</keyword>
<evidence type="ECO:0000313" key="2">
    <source>
        <dbReference type="Proteomes" id="UP000095767"/>
    </source>
</evidence>
<dbReference type="InterPro" id="IPR037176">
    <property type="entry name" value="Osmotin/thaumatin-like_sf"/>
</dbReference>
<dbReference type="CDD" id="cd09218">
    <property type="entry name" value="TLP-PA"/>
    <property type="match status" value="1"/>
</dbReference>
<dbReference type="Gene3D" id="2.60.110.10">
    <property type="entry name" value="Thaumatin"/>
    <property type="match status" value="1"/>
</dbReference>
<proteinExistence type="predicted"/>
<sequence length="407" mass="40936">MLENLLLVLNYIHRCSCSHYPVTALPRAAAMARSVAVLVLVFLVLWREGEAATFTFVNRCADTVWPGVLSNAGSPRLEPTGFELLPGAARAVPAPSGWSGRMWARTDCSQDGATGRLVCATGDCGSGAAECAGAGAAPPATLAEFTLDGSGGLDFYDVSLVDGYNLPVLVETSGGRGSSGPVSCAAAGCAADLNALCPAELRAGGGAACRSACDAFARPEYCCSGAFASPAACRPTAYSQVFKSACPRSYSYAFDDPTSTFTCGGGPDYTVTFCPGATPSQKSTTMPGAMPTTVPGATPTMVPGTTSGQGATPSRPTGTMMPGTTFTDATPDNAMPMGGSGLGIEGGEQGSVLLGGSSSSEGGVSWLANMATGDASAAAAPQVASAQLVVAPLATLLLCHHLRQLLL</sequence>
<name>A0A1E5UUZ5_9POAL</name>
<dbReference type="Pfam" id="PF00314">
    <property type="entry name" value="Thaumatin"/>
    <property type="match status" value="1"/>
</dbReference>
<dbReference type="EMBL" id="LWDX02062031">
    <property type="protein sequence ID" value="OEL16752.1"/>
    <property type="molecule type" value="Genomic_DNA"/>
</dbReference>
<dbReference type="OrthoDB" id="430315at2759"/>
<dbReference type="PROSITE" id="PS51367">
    <property type="entry name" value="THAUMATIN_2"/>
    <property type="match status" value="1"/>
</dbReference>
<dbReference type="PANTHER" id="PTHR31048">
    <property type="entry name" value="OS03G0233200 PROTEIN"/>
    <property type="match status" value="1"/>
</dbReference>
<dbReference type="AlphaFoldDB" id="A0A1E5UUZ5"/>
<reference evidence="1 2" key="1">
    <citation type="submission" date="2016-09" db="EMBL/GenBank/DDBJ databases">
        <title>The draft genome of Dichanthelium oligosanthes: A C3 panicoid grass species.</title>
        <authorList>
            <person name="Studer A.J."/>
            <person name="Schnable J.C."/>
            <person name="Brutnell T.P."/>
        </authorList>
    </citation>
    <scope>NUCLEOTIDE SEQUENCE [LARGE SCALE GENOMIC DNA]</scope>
    <source>
        <strain evidence="2">cv. Kellogg 1175</strain>
        <tissue evidence="1">Leaf</tissue>
    </source>
</reference>
<organism evidence="1 2">
    <name type="scientific">Dichanthelium oligosanthes</name>
    <dbReference type="NCBI Taxonomy" id="888268"/>
    <lineage>
        <taxon>Eukaryota</taxon>
        <taxon>Viridiplantae</taxon>
        <taxon>Streptophyta</taxon>
        <taxon>Embryophyta</taxon>
        <taxon>Tracheophyta</taxon>
        <taxon>Spermatophyta</taxon>
        <taxon>Magnoliopsida</taxon>
        <taxon>Liliopsida</taxon>
        <taxon>Poales</taxon>
        <taxon>Poaceae</taxon>
        <taxon>PACMAD clade</taxon>
        <taxon>Panicoideae</taxon>
        <taxon>Panicodae</taxon>
        <taxon>Paniceae</taxon>
        <taxon>Dichantheliinae</taxon>
        <taxon>Dichanthelium</taxon>
    </lineage>
</organism>
<comment type="caution">
    <text evidence="1">The sequence shown here is derived from an EMBL/GenBank/DDBJ whole genome shotgun (WGS) entry which is preliminary data.</text>
</comment>
<dbReference type="SUPFAM" id="SSF49870">
    <property type="entry name" value="Osmotin, thaumatin-like protein"/>
    <property type="match status" value="1"/>
</dbReference>
<dbReference type="FunFam" id="2.60.110.10:FF:000001">
    <property type="entry name" value="THAUMATIN-LIKE PROTEIN 1"/>
    <property type="match status" value="1"/>
</dbReference>
<accession>A0A1E5UUZ5</accession>
<gene>
    <name evidence="1" type="ORF">BAE44_0022229</name>
</gene>
<dbReference type="Proteomes" id="UP000095767">
    <property type="component" value="Unassembled WGS sequence"/>
</dbReference>